<dbReference type="Pfam" id="PF01380">
    <property type="entry name" value="SIS"/>
    <property type="match status" value="1"/>
</dbReference>
<evidence type="ECO:0000259" key="5">
    <source>
        <dbReference type="PROSITE" id="PS51071"/>
    </source>
</evidence>
<dbReference type="Gene3D" id="1.10.10.10">
    <property type="entry name" value="Winged helix-like DNA-binding domain superfamily/Winged helix DNA-binding domain"/>
    <property type="match status" value="1"/>
</dbReference>
<dbReference type="SUPFAM" id="SSF53697">
    <property type="entry name" value="SIS domain"/>
    <property type="match status" value="1"/>
</dbReference>
<dbReference type="PROSITE" id="PS51464">
    <property type="entry name" value="SIS"/>
    <property type="match status" value="1"/>
</dbReference>
<dbReference type="GO" id="GO:0003700">
    <property type="term" value="F:DNA-binding transcription factor activity"/>
    <property type="evidence" value="ECO:0007669"/>
    <property type="project" value="InterPro"/>
</dbReference>
<dbReference type="Pfam" id="PF01418">
    <property type="entry name" value="HTH_6"/>
    <property type="match status" value="1"/>
</dbReference>
<dbReference type="GO" id="GO:1901135">
    <property type="term" value="P:carbohydrate derivative metabolic process"/>
    <property type="evidence" value="ECO:0007669"/>
    <property type="project" value="InterPro"/>
</dbReference>
<dbReference type="PANTHER" id="PTHR30514:SF1">
    <property type="entry name" value="HTH-TYPE TRANSCRIPTIONAL REGULATOR HEXR-RELATED"/>
    <property type="match status" value="1"/>
</dbReference>
<keyword evidence="3" id="KW-0804">Transcription</keyword>
<evidence type="ECO:0000259" key="6">
    <source>
        <dbReference type="PROSITE" id="PS51464"/>
    </source>
</evidence>
<dbReference type="CDD" id="cd05013">
    <property type="entry name" value="SIS_RpiR"/>
    <property type="match status" value="1"/>
</dbReference>
<feature type="region of interest" description="Disordered" evidence="4">
    <location>
        <begin position="263"/>
        <end position="283"/>
    </location>
</feature>
<dbReference type="InterPro" id="IPR035472">
    <property type="entry name" value="RpiR-like_SIS"/>
</dbReference>
<dbReference type="InterPro" id="IPR001347">
    <property type="entry name" value="SIS_dom"/>
</dbReference>
<organism evidence="7 8">
    <name type="scientific">Lacimicrobium alkaliphilum</name>
    <dbReference type="NCBI Taxonomy" id="1526571"/>
    <lineage>
        <taxon>Bacteria</taxon>
        <taxon>Pseudomonadati</taxon>
        <taxon>Pseudomonadota</taxon>
        <taxon>Gammaproteobacteria</taxon>
        <taxon>Alteromonadales</taxon>
        <taxon>Alteromonadaceae</taxon>
        <taxon>Lacimicrobium</taxon>
    </lineage>
</organism>
<evidence type="ECO:0000256" key="4">
    <source>
        <dbReference type="SAM" id="MobiDB-lite"/>
    </source>
</evidence>
<dbReference type="KEGG" id="lal:AT746_02090"/>
<dbReference type="RefSeq" id="WP_062475781.1">
    <property type="nucleotide sequence ID" value="NZ_CP013650.1"/>
</dbReference>
<dbReference type="EMBL" id="CP013650">
    <property type="protein sequence ID" value="ALS97187.1"/>
    <property type="molecule type" value="Genomic_DNA"/>
</dbReference>
<evidence type="ECO:0000313" key="8">
    <source>
        <dbReference type="Proteomes" id="UP000068447"/>
    </source>
</evidence>
<evidence type="ECO:0000313" key="7">
    <source>
        <dbReference type="EMBL" id="ALS97187.1"/>
    </source>
</evidence>
<dbReference type="Proteomes" id="UP000068447">
    <property type="component" value="Chromosome"/>
</dbReference>
<dbReference type="SUPFAM" id="SSF46689">
    <property type="entry name" value="Homeodomain-like"/>
    <property type="match status" value="1"/>
</dbReference>
<dbReference type="InterPro" id="IPR046348">
    <property type="entry name" value="SIS_dom_sf"/>
</dbReference>
<reference evidence="7 8" key="1">
    <citation type="submission" date="2015-12" db="EMBL/GenBank/DDBJ databases">
        <title>Complete genome of Lacimicrobium alkaliphilum KCTC 32984.</title>
        <authorList>
            <person name="Kim S.-G."/>
            <person name="Lee Y.-J."/>
        </authorList>
    </citation>
    <scope>NUCLEOTIDE SEQUENCE [LARGE SCALE GENOMIC DNA]</scope>
    <source>
        <strain evidence="7 8">YelD216</strain>
    </source>
</reference>
<dbReference type="InterPro" id="IPR000281">
    <property type="entry name" value="HTH_RpiR"/>
</dbReference>
<protein>
    <submittedName>
        <fullName evidence="7">Transcriptional regulator</fullName>
    </submittedName>
</protein>
<proteinExistence type="predicted"/>
<gene>
    <name evidence="7" type="ORF">AT746_02090</name>
</gene>
<evidence type="ECO:0000256" key="1">
    <source>
        <dbReference type="ARBA" id="ARBA00023015"/>
    </source>
</evidence>
<dbReference type="GO" id="GO:0003677">
    <property type="term" value="F:DNA binding"/>
    <property type="evidence" value="ECO:0007669"/>
    <property type="project" value="UniProtKB-KW"/>
</dbReference>
<accession>A0A0U2Z2R1</accession>
<evidence type="ECO:0000256" key="3">
    <source>
        <dbReference type="ARBA" id="ARBA00023163"/>
    </source>
</evidence>
<keyword evidence="2" id="KW-0238">DNA-binding</keyword>
<dbReference type="PROSITE" id="PS51071">
    <property type="entry name" value="HTH_RPIR"/>
    <property type="match status" value="1"/>
</dbReference>
<keyword evidence="8" id="KW-1185">Reference proteome</keyword>
<dbReference type="InterPro" id="IPR047640">
    <property type="entry name" value="RpiR-like"/>
</dbReference>
<dbReference type="InterPro" id="IPR009057">
    <property type="entry name" value="Homeodomain-like_sf"/>
</dbReference>
<keyword evidence="1" id="KW-0805">Transcription regulation</keyword>
<name>A0A0U2Z2R1_9ALTE</name>
<dbReference type="STRING" id="1526571.AT746_02090"/>
<dbReference type="OrthoDB" id="257751at2"/>
<dbReference type="PANTHER" id="PTHR30514">
    <property type="entry name" value="GLUCOKINASE"/>
    <property type="match status" value="1"/>
</dbReference>
<dbReference type="InterPro" id="IPR036388">
    <property type="entry name" value="WH-like_DNA-bd_sf"/>
</dbReference>
<feature type="domain" description="HTH rpiR-type" evidence="5">
    <location>
        <begin position="1"/>
        <end position="77"/>
    </location>
</feature>
<dbReference type="AlphaFoldDB" id="A0A0U2Z2R1"/>
<feature type="domain" description="SIS" evidence="6">
    <location>
        <begin position="117"/>
        <end position="256"/>
    </location>
</feature>
<dbReference type="Gene3D" id="3.40.50.10490">
    <property type="entry name" value="Glucose-6-phosphate isomerase like protein, domain 1"/>
    <property type="match status" value="1"/>
</dbReference>
<dbReference type="GO" id="GO:0097367">
    <property type="term" value="F:carbohydrate derivative binding"/>
    <property type="evidence" value="ECO:0007669"/>
    <property type="project" value="InterPro"/>
</dbReference>
<evidence type="ECO:0000256" key="2">
    <source>
        <dbReference type="ARBA" id="ARBA00023125"/>
    </source>
</evidence>
<sequence length="283" mass="31005">MDIVSRIHNQLSHLRPAEQKVARYILGDLNYAASASINELASKAKVSHASITRLAQALECKNVRELKMLLAQSAAVGERFIADKPVSRKDIPPVYQAIHDILDINAGLITDEAIEKASQLLTRADHVLIFGVGGGSTFMAQECHNRLFRLEVKSNAYSDPMMMRMTAATVNPDDVVLCLSLSGVSPDVMASAQIAKEYGAHLLAICPEGPLADAVDLHLPIKTQEAEYIFNPSASRYAMLAAIDVVAGEVAVVNQRKSREKLRRLKHHLDQHRKGSERLPLGD</sequence>